<keyword evidence="1" id="KW-0472">Membrane</keyword>
<gene>
    <name evidence="3" type="ORF">UT17_C0008G0012</name>
</gene>
<evidence type="ECO:0000256" key="1">
    <source>
        <dbReference type="SAM" id="Phobius"/>
    </source>
</evidence>
<evidence type="ECO:0000259" key="2">
    <source>
        <dbReference type="Pfam" id="PF13847"/>
    </source>
</evidence>
<protein>
    <submittedName>
        <fullName evidence="3">Methyltransferase type 11</fullName>
    </submittedName>
</protein>
<dbReference type="InterPro" id="IPR029063">
    <property type="entry name" value="SAM-dependent_MTases_sf"/>
</dbReference>
<dbReference type="PANTHER" id="PTHR43861:SF6">
    <property type="entry name" value="METHYLTRANSFERASE TYPE 11"/>
    <property type="match status" value="1"/>
</dbReference>
<accession>A0A0G0PPZ1</accession>
<organism evidence="3 4">
    <name type="scientific">Candidatus Woesebacteria bacterium GW2011_GWB1_39_10</name>
    <dbReference type="NCBI Taxonomy" id="1618572"/>
    <lineage>
        <taxon>Bacteria</taxon>
        <taxon>Candidatus Woeseibacteriota</taxon>
    </lineage>
</organism>
<dbReference type="Proteomes" id="UP000034774">
    <property type="component" value="Unassembled WGS sequence"/>
</dbReference>
<comment type="caution">
    <text evidence="3">The sequence shown here is derived from an EMBL/GenBank/DDBJ whole genome shotgun (WGS) entry which is preliminary data.</text>
</comment>
<dbReference type="GO" id="GO:0008168">
    <property type="term" value="F:methyltransferase activity"/>
    <property type="evidence" value="ECO:0007669"/>
    <property type="project" value="UniProtKB-KW"/>
</dbReference>
<name>A0A0G0PPZ1_9BACT</name>
<dbReference type="Pfam" id="PF13847">
    <property type="entry name" value="Methyltransf_31"/>
    <property type="match status" value="1"/>
</dbReference>
<feature type="transmembrane region" description="Helical" evidence="1">
    <location>
        <begin position="242"/>
        <end position="262"/>
    </location>
</feature>
<evidence type="ECO:0000313" key="4">
    <source>
        <dbReference type="Proteomes" id="UP000034774"/>
    </source>
</evidence>
<reference evidence="3 4" key="1">
    <citation type="journal article" date="2015" name="Nature">
        <title>rRNA introns, odd ribosomes, and small enigmatic genomes across a large radiation of phyla.</title>
        <authorList>
            <person name="Brown C.T."/>
            <person name="Hug L.A."/>
            <person name="Thomas B.C."/>
            <person name="Sharon I."/>
            <person name="Castelle C.J."/>
            <person name="Singh A."/>
            <person name="Wilkins M.J."/>
            <person name="Williams K.H."/>
            <person name="Banfield J.F."/>
        </authorList>
    </citation>
    <scope>NUCLEOTIDE SEQUENCE [LARGE SCALE GENOMIC DNA]</scope>
</reference>
<proteinExistence type="predicted"/>
<feature type="domain" description="Methyltransferase" evidence="2">
    <location>
        <begin position="73"/>
        <end position="192"/>
    </location>
</feature>
<dbReference type="AlphaFoldDB" id="A0A0G0PPZ1"/>
<dbReference type="Gene3D" id="3.40.50.150">
    <property type="entry name" value="Vaccinia Virus protein VP39"/>
    <property type="match status" value="1"/>
</dbReference>
<keyword evidence="1" id="KW-0812">Transmembrane</keyword>
<dbReference type="PANTHER" id="PTHR43861">
    <property type="entry name" value="TRANS-ACONITATE 2-METHYLTRANSFERASE-RELATED"/>
    <property type="match status" value="1"/>
</dbReference>
<dbReference type="InterPro" id="IPR025714">
    <property type="entry name" value="Methyltranfer_dom"/>
</dbReference>
<keyword evidence="3" id="KW-0808">Transferase</keyword>
<dbReference type="STRING" id="1618572.UT17_C0008G0012"/>
<dbReference type="SUPFAM" id="SSF53335">
    <property type="entry name" value="S-adenosyl-L-methionine-dependent methyltransferases"/>
    <property type="match status" value="1"/>
</dbReference>
<dbReference type="CDD" id="cd02440">
    <property type="entry name" value="AdoMet_MTases"/>
    <property type="match status" value="1"/>
</dbReference>
<keyword evidence="3" id="KW-0489">Methyltransferase</keyword>
<evidence type="ECO:0000313" key="3">
    <source>
        <dbReference type="EMBL" id="KKQ91426.1"/>
    </source>
</evidence>
<keyword evidence="1" id="KW-1133">Transmembrane helix</keyword>
<dbReference type="GO" id="GO:0032259">
    <property type="term" value="P:methylation"/>
    <property type="evidence" value="ECO:0007669"/>
    <property type="project" value="UniProtKB-KW"/>
</dbReference>
<sequence>MFGREFSNYPEVLLHSFSQMSESYGKRKKDRKNLLTILQKVYLMVFGIPEIGLQIRSLYFKDFLTSLNRDEIKTILDAGSGIGIYSFYLAKEFPTSEVFGVDLDKYNIKLSNQIKRDLKINNTKFIYGDLTKKSDQNKYDLIVNIDVLEHITDYKKVLKNFYNLLNRNGYLYIHTPQANQKRIFKSLEKWHHEDHAREGFERKKLISDLKKAGFKIVKQEETFGFFGKLAWELNHLSLRKGFIIAGLLYPILYVIGSIDLLLKNQRGLGIAILSRKD</sequence>
<dbReference type="EMBL" id="LBVU01000008">
    <property type="protein sequence ID" value="KKQ91426.1"/>
    <property type="molecule type" value="Genomic_DNA"/>
</dbReference>